<sequence length="772" mass="91208">MYTQQIIEFYVINIEPTLLSQSKFSSHFRQQLQRINQTFPFYHSQSKKMIKHHGKLKSPKQDVVQTYASPKSTFYITRKLVSSNSDRSIKLLNYKKVDIQKIQNQQTYSESRAQTTADYRSLSTIPTHTKGQLSQNIEQQSYGINTERQQSASILSTELITNRLPKTSRVVSLYQLTTQNPQPFKNELVNDVQGLSPFQYRSKIRINSIMGELTKLNQIEQEMVDNTPILFKQGCNFRKSIFMNTNYSTYQKMSKVKIRNKQQSNQKQQIYLSRVLKNIKDYQNEKSESKQLLRKFSQIWKENFSSTQFQDQQQYQKSSQQFKLYFNQYIEKLLNKHIIYQYILETLEWIKQQTEKAKQKNKFIHESRKMYIKNHKLKCVQTEIFDQKFRYIQDIKSFGMIDILSEIQLDEINNLSESEQDEPKVKQVAYFTTQISSYSTSYHIDHIISILDNQTKNALLSVDYTDLDQLIYKNNIEESIPQTHSENSQVKRFVSAHFYKYYSDILIGGFINLDQLTDIEDNNYFEQQQQLIPPNLDKKAMLMNLRRKTREAKIQGRRSNIFENQEPQQFSNIFLISNSNNVVLKVPDKSIQRRMSKSMHNLKSDQIFEEVQDINKSLQMDSITKDFNMKTIKYKQQLRLQNLMLFEQIIKKESSQTQLVQMMIEHNLVDELKEFLRQHPNFSLNQRNIAGKPFIMLAAQSGNAELVQYMMSLNVLVNIKDLDGNTALHYAVALGYYHVADILLQNGANPYIKNRCNQNPWNWNQQLPKYVC</sequence>
<dbReference type="PANTHER" id="PTHR24123:SF33">
    <property type="entry name" value="PROTEIN HOS4"/>
    <property type="match status" value="1"/>
</dbReference>
<protein>
    <submittedName>
        <fullName evidence="4">Uncharacterized protein</fullName>
    </submittedName>
</protein>
<evidence type="ECO:0000256" key="3">
    <source>
        <dbReference type="PROSITE-ProRule" id="PRU00023"/>
    </source>
</evidence>
<dbReference type="PROSITE" id="PS50088">
    <property type="entry name" value="ANK_REPEAT"/>
    <property type="match status" value="1"/>
</dbReference>
<dbReference type="SMART" id="SM00248">
    <property type="entry name" value="ANK"/>
    <property type="match status" value="2"/>
</dbReference>
<evidence type="ECO:0000256" key="1">
    <source>
        <dbReference type="ARBA" id="ARBA00022737"/>
    </source>
</evidence>
<proteinExistence type="predicted"/>
<dbReference type="AlphaFoldDB" id="A0A8S1SBA5"/>
<keyword evidence="5" id="KW-1185">Reference proteome</keyword>
<dbReference type="InterPro" id="IPR051165">
    <property type="entry name" value="Multifunctional_ANK_Repeat"/>
</dbReference>
<comment type="caution">
    <text evidence="4">The sequence shown here is derived from an EMBL/GenBank/DDBJ whole genome shotgun (WGS) entry which is preliminary data.</text>
</comment>
<dbReference type="OMA" id="RRMSKSM"/>
<feature type="repeat" description="ANK" evidence="3">
    <location>
        <begin position="723"/>
        <end position="755"/>
    </location>
</feature>
<keyword evidence="2 3" id="KW-0040">ANK repeat</keyword>
<dbReference type="PROSITE" id="PS50297">
    <property type="entry name" value="ANK_REP_REGION"/>
    <property type="match status" value="1"/>
</dbReference>
<evidence type="ECO:0000313" key="5">
    <source>
        <dbReference type="Proteomes" id="UP000683925"/>
    </source>
</evidence>
<accession>A0A8S1SBA5</accession>
<dbReference type="PANTHER" id="PTHR24123">
    <property type="entry name" value="ANKYRIN REPEAT-CONTAINING"/>
    <property type="match status" value="1"/>
</dbReference>
<keyword evidence="1" id="KW-0677">Repeat</keyword>
<evidence type="ECO:0000313" key="4">
    <source>
        <dbReference type="EMBL" id="CAD8138361.1"/>
    </source>
</evidence>
<gene>
    <name evidence="4" type="ORF">POCTA_138.1.T0090340</name>
</gene>
<evidence type="ECO:0000256" key="2">
    <source>
        <dbReference type="ARBA" id="ARBA00023043"/>
    </source>
</evidence>
<dbReference type="InterPro" id="IPR002110">
    <property type="entry name" value="Ankyrin_rpt"/>
</dbReference>
<organism evidence="4 5">
    <name type="scientific">Paramecium octaurelia</name>
    <dbReference type="NCBI Taxonomy" id="43137"/>
    <lineage>
        <taxon>Eukaryota</taxon>
        <taxon>Sar</taxon>
        <taxon>Alveolata</taxon>
        <taxon>Ciliophora</taxon>
        <taxon>Intramacronucleata</taxon>
        <taxon>Oligohymenophorea</taxon>
        <taxon>Peniculida</taxon>
        <taxon>Parameciidae</taxon>
        <taxon>Paramecium</taxon>
    </lineage>
</organism>
<reference evidence="4" key="1">
    <citation type="submission" date="2021-01" db="EMBL/GenBank/DDBJ databases">
        <authorList>
            <consortium name="Genoscope - CEA"/>
            <person name="William W."/>
        </authorList>
    </citation>
    <scope>NUCLEOTIDE SEQUENCE</scope>
</reference>
<name>A0A8S1SBA5_PAROT</name>
<dbReference type="Proteomes" id="UP000683925">
    <property type="component" value="Unassembled WGS sequence"/>
</dbReference>
<dbReference type="Pfam" id="PF12796">
    <property type="entry name" value="Ank_2"/>
    <property type="match status" value="1"/>
</dbReference>
<dbReference type="OrthoDB" id="301636at2759"/>
<dbReference type="EMBL" id="CAJJDP010000008">
    <property type="protein sequence ID" value="CAD8138361.1"/>
    <property type="molecule type" value="Genomic_DNA"/>
</dbReference>